<dbReference type="GO" id="GO:1990189">
    <property type="term" value="F:protein N-terminal-serine acetyltransferase activity"/>
    <property type="evidence" value="ECO:0007669"/>
    <property type="project" value="TreeGrafter"/>
</dbReference>
<dbReference type="Proteomes" id="UP000277671">
    <property type="component" value="Unassembled WGS sequence"/>
</dbReference>
<dbReference type="InterPro" id="IPR016181">
    <property type="entry name" value="Acyl_CoA_acyltransferase"/>
</dbReference>
<accession>A0A495JP43</accession>
<name>A0A495JP43_9ACTN</name>
<feature type="region of interest" description="Disordered" evidence="1">
    <location>
        <begin position="321"/>
        <end position="350"/>
    </location>
</feature>
<sequence length="371" mass="40346">MDRETIGTDRVRLRLFRDSDTDALMAGCNDPLTRRFLPHLSSPYTEADAHWWISEGTTGVWARGGAAYAITDPVTDRLLGGIGIDHVVLARRQGEFGYWVAPWARGRGIATAATRALAERALSQGFARLELLTEQENVASQRVALASGFRREGIRRDAGTRPDGSRHDLLAWSRLSTDPDIAQDRLLPDLPGGSLTDGVVTLRPLTAADGEFVYELHSLPDVIAGSVSGVAPTRADVARRCLLAPARWLAGARADLLILDAASGGPAGEISLHHQESQPGEAMIGYAISPRWRRRGYPSRATRLLARWVFDHTGIQRLTAGTSPANLGSQRALEKSGFQREGRERGRLAGPTGQRVDALLFGLLPEDLESR</sequence>
<keyword evidence="4" id="KW-1185">Reference proteome</keyword>
<gene>
    <name evidence="3" type="ORF">BDK92_4718</name>
</gene>
<protein>
    <submittedName>
        <fullName evidence="3">RimJ/RimL family protein N-acetyltransferase</fullName>
    </submittedName>
</protein>
<dbReference type="GO" id="GO:0005737">
    <property type="term" value="C:cytoplasm"/>
    <property type="evidence" value="ECO:0007669"/>
    <property type="project" value="TreeGrafter"/>
</dbReference>
<dbReference type="OrthoDB" id="5293267at2"/>
<evidence type="ECO:0000313" key="3">
    <source>
        <dbReference type="EMBL" id="RKR90348.1"/>
    </source>
</evidence>
<dbReference type="RefSeq" id="WP_121158634.1">
    <property type="nucleotide sequence ID" value="NZ_RBKT01000001.1"/>
</dbReference>
<dbReference type="PROSITE" id="PS51186">
    <property type="entry name" value="GNAT"/>
    <property type="match status" value="2"/>
</dbReference>
<evidence type="ECO:0000259" key="2">
    <source>
        <dbReference type="PROSITE" id="PS51186"/>
    </source>
</evidence>
<dbReference type="Gene3D" id="3.40.630.30">
    <property type="match status" value="2"/>
</dbReference>
<dbReference type="PANTHER" id="PTHR43441">
    <property type="entry name" value="RIBOSOMAL-PROTEIN-SERINE ACETYLTRANSFERASE"/>
    <property type="match status" value="1"/>
</dbReference>
<organism evidence="3 4">
    <name type="scientific">Micromonospora pisi</name>
    <dbReference type="NCBI Taxonomy" id="589240"/>
    <lineage>
        <taxon>Bacteria</taxon>
        <taxon>Bacillati</taxon>
        <taxon>Actinomycetota</taxon>
        <taxon>Actinomycetes</taxon>
        <taxon>Micromonosporales</taxon>
        <taxon>Micromonosporaceae</taxon>
        <taxon>Micromonospora</taxon>
    </lineage>
</organism>
<evidence type="ECO:0000256" key="1">
    <source>
        <dbReference type="SAM" id="MobiDB-lite"/>
    </source>
</evidence>
<dbReference type="Pfam" id="PF13302">
    <property type="entry name" value="Acetyltransf_3"/>
    <property type="match status" value="2"/>
</dbReference>
<dbReference type="InterPro" id="IPR000182">
    <property type="entry name" value="GNAT_dom"/>
</dbReference>
<feature type="domain" description="N-acetyltransferase" evidence="2">
    <location>
        <begin position="11"/>
        <end position="176"/>
    </location>
</feature>
<dbReference type="PANTHER" id="PTHR43441:SF10">
    <property type="entry name" value="ACETYLTRANSFERASE"/>
    <property type="match status" value="1"/>
</dbReference>
<reference evidence="3 4" key="1">
    <citation type="submission" date="2018-10" db="EMBL/GenBank/DDBJ databases">
        <title>Sequencing the genomes of 1000 actinobacteria strains.</title>
        <authorList>
            <person name="Klenk H.-P."/>
        </authorList>
    </citation>
    <scope>NUCLEOTIDE SEQUENCE [LARGE SCALE GENOMIC DNA]</scope>
    <source>
        <strain evidence="3 4">DSM 45175</strain>
    </source>
</reference>
<dbReference type="CDD" id="cd04301">
    <property type="entry name" value="NAT_SF"/>
    <property type="match status" value="1"/>
</dbReference>
<dbReference type="GO" id="GO:0008999">
    <property type="term" value="F:protein-N-terminal-alanine acetyltransferase activity"/>
    <property type="evidence" value="ECO:0007669"/>
    <property type="project" value="TreeGrafter"/>
</dbReference>
<feature type="domain" description="N-acetyltransferase" evidence="2">
    <location>
        <begin position="200"/>
        <end position="366"/>
    </location>
</feature>
<dbReference type="EMBL" id="RBKT01000001">
    <property type="protein sequence ID" value="RKR90348.1"/>
    <property type="molecule type" value="Genomic_DNA"/>
</dbReference>
<dbReference type="InterPro" id="IPR051908">
    <property type="entry name" value="Ribosomal_N-acetyltransferase"/>
</dbReference>
<dbReference type="AlphaFoldDB" id="A0A495JP43"/>
<feature type="compositionally biased region" description="Basic and acidic residues" evidence="1">
    <location>
        <begin position="332"/>
        <end position="347"/>
    </location>
</feature>
<dbReference type="SUPFAM" id="SSF55729">
    <property type="entry name" value="Acyl-CoA N-acyltransferases (Nat)"/>
    <property type="match status" value="2"/>
</dbReference>
<evidence type="ECO:0000313" key="4">
    <source>
        <dbReference type="Proteomes" id="UP000277671"/>
    </source>
</evidence>
<keyword evidence="3" id="KW-0808">Transferase</keyword>
<comment type="caution">
    <text evidence="3">The sequence shown here is derived from an EMBL/GenBank/DDBJ whole genome shotgun (WGS) entry which is preliminary data.</text>
</comment>
<proteinExistence type="predicted"/>